<gene>
    <name evidence="2" type="ORF">Zmor_001881</name>
</gene>
<protein>
    <submittedName>
        <fullName evidence="2">Uncharacterized protein</fullName>
    </submittedName>
</protein>
<dbReference type="Proteomes" id="UP001168821">
    <property type="component" value="Unassembled WGS sequence"/>
</dbReference>
<dbReference type="AlphaFoldDB" id="A0AA38J554"/>
<dbReference type="EMBL" id="JALNTZ010000001">
    <property type="protein sequence ID" value="KAJ3666439.1"/>
    <property type="molecule type" value="Genomic_DNA"/>
</dbReference>
<evidence type="ECO:0000313" key="3">
    <source>
        <dbReference type="Proteomes" id="UP001168821"/>
    </source>
</evidence>
<organism evidence="2 3">
    <name type="scientific">Zophobas morio</name>
    <dbReference type="NCBI Taxonomy" id="2755281"/>
    <lineage>
        <taxon>Eukaryota</taxon>
        <taxon>Metazoa</taxon>
        <taxon>Ecdysozoa</taxon>
        <taxon>Arthropoda</taxon>
        <taxon>Hexapoda</taxon>
        <taxon>Insecta</taxon>
        <taxon>Pterygota</taxon>
        <taxon>Neoptera</taxon>
        <taxon>Endopterygota</taxon>
        <taxon>Coleoptera</taxon>
        <taxon>Polyphaga</taxon>
        <taxon>Cucujiformia</taxon>
        <taxon>Tenebrionidae</taxon>
        <taxon>Zophobas</taxon>
    </lineage>
</organism>
<sequence>MSSNESPLNTPSLAKDSLPTLNTFVPATSVFQRIKDTSDVVNTVPYPPNKRPADSLSWSPVEYTSSPPFQGLNASQLNTAPEFLEPTRPAQ</sequence>
<evidence type="ECO:0000256" key="1">
    <source>
        <dbReference type="SAM" id="MobiDB-lite"/>
    </source>
</evidence>
<comment type="caution">
    <text evidence="2">The sequence shown here is derived from an EMBL/GenBank/DDBJ whole genome shotgun (WGS) entry which is preliminary data.</text>
</comment>
<proteinExistence type="predicted"/>
<name>A0AA38J554_9CUCU</name>
<evidence type="ECO:0000313" key="2">
    <source>
        <dbReference type="EMBL" id="KAJ3666439.1"/>
    </source>
</evidence>
<accession>A0AA38J554</accession>
<reference evidence="2" key="1">
    <citation type="journal article" date="2023" name="G3 (Bethesda)">
        <title>Whole genome assemblies of Zophobas morio and Tenebrio molitor.</title>
        <authorList>
            <person name="Kaur S."/>
            <person name="Stinson S.A."/>
            <person name="diCenzo G.C."/>
        </authorList>
    </citation>
    <scope>NUCLEOTIDE SEQUENCE</scope>
    <source>
        <strain evidence="2">QUZm001</strain>
    </source>
</reference>
<feature type="compositionally biased region" description="Polar residues" evidence="1">
    <location>
        <begin position="56"/>
        <end position="79"/>
    </location>
</feature>
<keyword evidence="3" id="KW-1185">Reference proteome</keyword>
<feature type="region of interest" description="Disordered" evidence="1">
    <location>
        <begin position="42"/>
        <end position="91"/>
    </location>
</feature>